<proteinExistence type="predicted"/>
<accession>H5SVS2</accession>
<gene>
    <name evidence="1" type="ORF">HGMM_OP4C341</name>
</gene>
<sequence>MRSGLISASFIVIFGLLSVAQPTERVELLLVDETQTLQASLMVQVYARALQESGLFHFDAKIVSVQSSYDDPLGVNSTGKRYELIAIVPRGIEDGSVPYIWLITKPIGPQTRPELLQGIELIRQRVAQGSGGLLKALTVMDDGALGIFASVFEHHGWLR</sequence>
<dbReference type="AlphaFoldDB" id="H5SVS2"/>
<reference evidence="1" key="2">
    <citation type="journal article" date="2012" name="PLoS ONE">
        <title>A Deeply Branching Thermophilic Bacterium with an Ancient Acetyl-CoA Pathway Dominates a Subsurface Ecosystem.</title>
        <authorList>
            <person name="Takami H."/>
            <person name="Noguchi H."/>
            <person name="Takaki Y."/>
            <person name="Uchiyama I."/>
            <person name="Toyoda A."/>
            <person name="Nishi S."/>
            <person name="Chee G.-J."/>
            <person name="Arai W."/>
            <person name="Nunoura T."/>
            <person name="Itoh T."/>
            <person name="Hattori M."/>
            <person name="Takai K."/>
        </authorList>
    </citation>
    <scope>NUCLEOTIDE SEQUENCE</scope>
</reference>
<dbReference type="EMBL" id="AP011803">
    <property type="protein sequence ID" value="BAL59705.1"/>
    <property type="molecule type" value="Genomic_DNA"/>
</dbReference>
<evidence type="ECO:0000313" key="1">
    <source>
        <dbReference type="EMBL" id="BAL59705.1"/>
    </source>
</evidence>
<protein>
    <submittedName>
        <fullName evidence="1">Uncharacterized protein</fullName>
    </submittedName>
</protein>
<name>H5SVS2_ACEAU</name>
<reference evidence="1" key="1">
    <citation type="journal article" date="2005" name="Environ. Microbiol.">
        <title>Genetic and functional properties of uncultivated thermophilic crenarchaeotes from a subsurface gold mine as revealed by analysis of genome fragments.</title>
        <authorList>
            <person name="Nunoura T."/>
            <person name="Hirayama H."/>
            <person name="Takami H."/>
            <person name="Oida H."/>
            <person name="Nishi S."/>
            <person name="Shimamura S."/>
            <person name="Suzuki Y."/>
            <person name="Inagaki F."/>
            <person name="Takai K."/>
            <person name="Nealson K.H."/>
            <person name="Horikoshi K."/>
        </authorList>
    </citation>
    <scope>NUCLEOTIDE SEQUENCE</scope>
</reference>
<organism evidence="1">
    <name type="scientific">Acetithermum autotrophicum</name>
    <dbReference type="NCBI Taxonomy" id="1446466"/>
    <lineage>
        <taxon>Bacteria</taxon>
        <taxon>Candidatus Bipolaricaulota</taxon>
        <taxon>Candidatus Acetithermum</taxon>
    </lineage>
</organism>